<dbReference type="GO" id="GO:0016020">
    <property type="term" value="C:membrane"/>
    <property type="evidence" value="ECO:0007669"/>
    <property type="project" value="UniProtKB-SubCell"/>
</dbReference>
<evidence type="ECO:0000256" key="4">
    <source>
        <dbReference type="ARBA" id="ARBA00022692"/>
    </source>
</evidence>
<keyword evidence="4 8" id="KW-0812">Transmembrane</keyword>
<feature type="region of interest" description="Disordered" evidence="10">
    <location>
        <begin position="55"/>
        <end position="128"/>
    </location>
</feature>
<dbReference type="AlphaFoldDB" id="A0A507FFI1"/>
<comment type="caution">
    <text evidence="11">The sequence shown here is derived from an EMBL/GenBank/DDBJ whole genome shotgun (WGS) entry which is preliminary data.</text>
</comment>
<evidence type="ECO:0000256" key="9">
    <source>
        <dbReference type="RuleBase" id="RU000488"/>
    </source>
</evidence>
<dbReference type="GO" id="GO:0006862">
    <property type="term" value="P:nucleotide transport"/>
    <property type="evidence" value="ECO:0007669"/>
    <property type="project" value="InterPro"/>
</dbReference>
<keyword evidence="6" id="KW-1133">Transmembrane helix</keyword>
<reference evidence="11 12" key="1">
    <citation type="journal article" date="2019" name="Sci. Rep.">
        <title>Comparative genomics of chytrid fungi reveal insights into the obligate biotrophic and pathogenic lifestyle of Synchytrium endobioticum.</title>
        <authorList>
            <person name="van de Vossenberg B.T.L.H."/>
            <person name="Warris S."/>
            <person name="Nguyen H.D.T."/>
            <person name="van Gent-Pelzer M.P.E."/>
            <person name="Joly D.L."/>
            <person name="van de Geest H.C."/>
            <person name="Bonants P.J.M."/>
            <person name="Smith D.S."/>
            <person name="Levesque C.A."/>
            <person name="van der Lee T.A.J."/>
        </authorList>
    </citation>
    <scope>NUCLEOTIDE SEQUENCE [LARGE SCALE GENOMIC DNA]</scope>
    <source>
        <strain evidence="11 12">CBS 675.73</strain>
    </source>
</reference>
<dbReference type="Pfam" id="PF00153">
    <property type="entry name" value="Mito_carr"/>
    <property type="match status" value="1"/>
</dbReference>
<accession>A0A507FFI1</accession>
<gene>
    <name evidence="11" type="ORF">CcCBS67573_g04674</name>
</gene>
<dbReference type="PANTHER" id="PTHR45683">
    <property type="entry name" value="MITOCHONDRIAL NICOTINAMIDE ADENINE DINUCLEOTIDE TRANSPORTER 1-RELATED-RELATED"/>
    <property type="match status" value="1"/>
</dbReference>
<proteinExistence type="inferred from homology"/>
<dbReference type="STRING" id="246404.A0A507FFI1"/>
<dbReference type="OrthoDB" id="77989at2759"/>
<sequence length="504" mass="55004">MQDEEELEALFGDNRLTFAAAKYIASVCASPVEVVNVLRMVEYVPTDAFVMGHTLGHSHGHRRNNSASSSPAEKGAGSETGDDGEEDADEDAEDMDDELSDGDTEVPPEAYEYTASSGGKDAPPPFSDAELESINEATLLLKNTDAQGYLIRSGRNDEDDPTRPPYEISVEGKSTFQSVFGISNCEAEGFLSLFKGHYLSWLHDLIHTAFLQPTLEQSLNDAFAIADETAPLVHLENPYPPLAMLVASHTISSFILSPLELVRTRLIVQTGNPYHRKYKSNFTFMTLFQIVREEGIGSLYASRRVFATALLCFLQPAFKYAGPVLIHQVGGVDAEFQPLLYRAMELSLGVVELLVVLPVETIVRRLESQVVGRHVRGGSSTTDQVDVGGMGGNSMEAGGGSGEFAGMVRTSAIPYTGMFDCARRIIVEEGVFENEPAAGSLDYSDDMGGSRRHSGRGHARTKKSKKPRKKAGWFTPLSGLYRGLRMRIYVNITVTLLRALSADD</sequence>
<evidence type="ECO:0000313" key="11">
    <source>
        <dbReference type="EMBL" id="TPX74046.1"/>
    </source>
</evidence>
<evidence type="ECO:0000256" key="1">
    <source>
        <dbReference type="ARBA" id="ARBA00004141"/>
    </source>
</evidence>
<dbReference type="InterPro" id="IPR018108">
    <property type="entry name" value="MCP_transmembrane"/>
</dbReference>
<organism evidence="11 12">
    <name type="scientific">Chytriomyces confervae</name>
    <dbReference type="NCBI Taxonomy" id="246404"/>
    <lineage>
        <taxon>Eukaryota</taxon>
        <taxon>Fungi</taxon>
        <taxon>Fungi incertae sedis</taxon>
        <taxon>Chytridiomycota</taxon>
        <taxon>Chytridiomycota incertae sedis</taxon>
        <taxon>Chytridiomycetes</taxon>
        <taxon>Chytridiales</taxon>
        <taxon>Chytriomycetaceae</taxon>
        <taxon>Chytriomyces</taxon>
    </lineage>
</organism>
<protein>
    <recommendedName>
        <fullName evidence="13">Mitochondrial carrier</fullName>
    </recommendedName>
</protein>
<dbReference type="PROSITE" id="PS50920">
    <property type="entry name" value="SOLCAR"/>
    <property type="match status" value="1"/>
</dbReference>
<evidence type="ECO:0000256" key="7">
    <source>
        <dbReference type="ARBA" id="ARBA00023136"/>
    </source>
</evidence>
<evidence type="ECO:0000256" key="3">
    <source>
        <dbReference type="ARBA" id="ARBA00022448"/>
    </source>
</evidence>
<feature type="region of interest" description="Disordered" evidence="10">
    <location>
        <begin position="442"/>
        <end position="470"/>
    </location>
</feature>
<feature type="compositionally biased region" description="Acidic residues" evidence="10">
    <location>
        <begin position="80"/>
        <end position="106"/>
    </location>
</feature>
<evidence type="ECO:0008006" key="13">
    <source>
        <dbReference type="Google" id="ProtNLM"/>
    </source>
</evidence>
<keyword evidence="12" id="KW-1185">Reference proteome</keyword>
<dbReference type="Gene3D" id="1.50.40.10">
    <property type="entry name" value="Mitochondrial carrier domain"/>
    <property type="match status" value="1"/>
</dbReference>
<evidence type="ECO:0000256" key="8">
    <source>
        <dbReference type="PROSITE-ProRule" id="PRU00282"/>
    </source>
</evidence>
<feature type="compositionally biased region" description="Basic residues" evidence="10">
    <location>
        <begin position="450"/>
        <end position="470"/>
    </location>
</feature>
<keyword evidence="5" id="KW-0677">Repeat</keyword>
<dbReference type="InterPro" id="IPR023395">
    <property type="entry name" value="MCP_dom_sf"/>
</dbReference>
<dbReference type="Proteomes" id="UP000320333">
    <property type="component" value="Unassembled WGS sequence"/>
</dbReference>
<feature type="repeat" description="Solcar" evidence="8">
    <location>
        <begin position="236"/>
        <end position="329"/>
    </location>
</feature>
<keyword evidence="3 9" id="KW-0813">Transport</keyword>
<evidence type="ECO:0000256" key="5">
    <source>
        <dbReference type="ARBA" id="ARBA00022737"/>
    </source>
</evidence>
<evidence type="ECO:0000256" key="10">
    <source>
        <dbReference type="SAM" id="MobiDB-lite"/>
    </source>
</evidence>
<comment type="similarity">
    <text evidence="2 9">Belongs to the mitochondrial carrier (TC 2.A.29) family.</text>
</comment>
<dbReference type="SUPFAM" id="SSF103506">
    <property type="entry name" value="Mitochondrial carrier"/>
    <property type="match status" value="1"/>
</dbReference>
<dbReference type="EMBL" id="QEAP01000147">
    <property type="protein sequence ID" value="TPX74046.1"/>
    <property type="molecule type" value="Genomic_DNA"/>
</dbReference>
<evidence type="ECO:0000256" key="6">
    <source>
        <dbReference type="ARBA" id="ARBA00022989"/>
    </source>
</evidence>
<keyword evidence="7 8" id="KW-0472">Membrane</keyword>
<evidence type="ECO:0000313" key="12">
    <source>
        <dbReference type="Proteomes" id="UP000320333"/>
    </source>
</evidence>
<dbReference type="InterPro" id="IPR044712">
    <property type="entry name" value="SLC25A32-like"/>
</dbReference>
<comment type="subcellular location">
    <subcellularLocation>
        <location evidence="1">Membrane</location>
        <topology evidence="1">Multi-pass membrane protein</topology>
    </subcellularLocation>
</comment>
<name>A0A507FFI1_9FUNG</name>
<dbReference type="GO" id="GO:0055085">
    <property type="term" value="P:transmembrane transport"/>
    <property type="evidence" value="ECO:0007669"/>
    <property type="project" value="InterPro"/>
</dbReference>
<evidence type="ECO:0000256" key="2">
    <source>
        <dbReference type="ARBA" id="ARBA00006375"/>
    </source>
</evidence>